<dbReference type="InterPro" id="IPR001680">
    <property type="entry name" value="WD40_rpt"/>
</dbReference>
<dbReference type="InterPro" id="IPR052414">
    <property type="entry name" value="U3_snoRNA-assoc_WDR"/>
</dbReference>
<evidence type="ECO:0000256" key="3">
    <source>
        <dbReference type="ARBA" id="ARBA00038335"/>
    </source>
</evidence>
<evidence type="ECO:0000313" key="5">
    <source>
        <dbReference type="EMBL" id="KRX95768.1"/>
    </source>
</evidence>
<name>A0A0V0Y680_TRIPS</name>
<dbReference type="Pfam" id="PF00400">
    <property type="entry name" value="WD40"/>
    <property type="match status" value="1"/>
</dbReference>
<dbReference type="PANTHER" id="PTHR44267">
    <property type="entry name" value="WD REPEAT-CONTAINING PROTEIN 43"/>
    <property type="match status" value="1"/>
</dbReference>
<feature type="non-terminal residue" evidence="5">
    <location>
        <position position="1"/>
    </location>
</feature>
<comment type="caution">
    <text evidence="5">The sequence shown here is derived from an EMBL/GenBank/DDBJ whole genome shotgun (WGS) entry which is preliminary data.</text>
</comment>
<dbReference type="Pfam" id="PF04003">
    <property type="entry name" value="Utp12"/>
    <property type="match status" value="1"/>
</dbReference>
<feature type="domain" description="Small-subunit processome Utp12" evidence="4">
    <location>
        <begin position="462"/>
        <end position="562"/>
    </location>
</feature>
<evidence type="ECO:0000256" key="1">
    <source>
        <dbReference type="ARBA" id="ARBA00004123"/>
    </source>
</evidence>
<comment type="similarity">
    <text evidence="3">Belongs to the UTP5 family.</text>
</comment>
<dbReference type="SMART" id="SM00320">
    <property type="entry name" value="WD40"/>
    <property type="match status" value="3"/>
</dbReference>
<evidence type="ECO:0000259" key="4">
    <source>
        <dbReference type="Pfam" id="PF04003"/>
    </source>
</evidence>
<dbReference type="InterPro" id="IPR036322">
    <property type="entry name" value="WD40_repeat_dom_sf"/>
</dbReference>
<dbReference type="GO" id="GO:0000462">
    <property type="term" value="P:maturation of SSU-rRNA from tricistronic rRNA transcript (SSU-rRNA, 5.8S rRNA, LSU-rRNA)"/>
    <property type="evidence" value="ECO:0007669"/>
    <property type="project" value="TreeGrafter"/>
</dbReference>
<protein>
    <submittedName>
        <fullName evidence="5">WD repeat-containing protein 43</fullName>
    </submittedName>
</protein>
<dbReference type="SUPFAM" id="SSF50978">
    <property type="entry name" value="WD40 repeat-like"/>
    <property type="match status" value="1"/>
</dbReference>
<dbReference type="STRING" id="6337.A0A0V0Y680"/>
<organism evidence="5 6">
    <name type="scientific">Trichinella pseudospiralis</name>
    <name type="common">Parasitic roundworm</name>
    <dbReference type="NCBI Taxonomy" id="6337"/>
    <lineage>
        <taxon>Eukaryota</taxon>
        <taxon>Metazoa</taxon>
        <taxon>Ecdysozoa</taxon>
        <taxon>Nematoda</taxon>
        <taxon>Enoplea</taxon>
        <taxon>Dorylaimia</taxon>
        <taxon>Trichinellida</taxon>
        <taxon>Trichinellidae</taxon>
        <taxon>Trichinella</taxon>
    </lineage>
</organism>
<reference evidence="5 6" key="1">
    <citation type="submission" date="2015-01" db="EMBL/GenBank/DDBJ databases">
        <title>Evolution of Trichinella species and genotypes.</title>
        <authorList>
            <person name="Korhonen P.K."/>
            <person name="Edoardo P."/>
            <person name="Giuseppe L.R."/>
            <person name="Gasser R.B."/>
        </authorList>
    </citation>
    <scope>NUCLEOTIDE SEQUENCE [LARGE SCALE GENOMIC DNA]</scope>
    <source>
        <strain evidence="5">ISS141</strain>
    </source>
</reference>
<dbReference type="AlphaFoldDB" id="A0A0V0Y680"/>
<evidence type="ECO:0000313" key="6">
    <source>
        <dbReference type="Proteomes" id="UP000054815"/>
    </source>
</evidence>
<accession>A0A0V0Y680</accession>
<keyword evidence="2" id="KW-0539">Nucleus</keyword>
<evidence type="ECO:0000256" key="2">
    <source>
        <dbReference type="ARBA" id="ARBA00023242"/>
    </source>
</evidence>
<dbReference type="Proteomes" id="UP000054815">
    <property type="component" value="Unassembled WGS sequence"/>
</dbReference>
<comment type="subcellular location">
    <subcellularLocation>
        <location evidence="1">Nucleus</location>
    </subcellularLocation>
</comment>
<dbReference type="InterPro" id="IPR015943">
    <property type="entry name" value="WD40/YVTN_repeat-like_dom_sf"/>
</dbReference>
<dbReference type="PANTHER" id="PTHR44267:SF1">
    <property type="entry name" value="WD REPEAT-CONTAINING PROTEIN 43"/>
    <property type="match status" value="1"/>
</dbReference>
<sequence length="664" mass="74840">LRILGQNSIFLLMSCIFNRKLFFLNFLLEMFEFRGHLLAGVGEEGIRVYNFEDNRIIQEHVPPDHLRAVCQCIAWKENRESSTLTDEDNLFAVGTSVGSILVLRAKFNDLVATLVSDKTGEDQTCSTNCLRWSSHSGLFSGFDDGKVIQFNVEKRTVVCQWKAHSSPVYSLEILPHQNEYLITASQAIKMWDLKTKQCVRKFAGHSSPVFALKFAFTHQVEDGNLRSYFISAAQDDRLISAWEVNSNAERVVKKPVVTMIVSVNPTCITVSEPFDDNETVYVNILTADGYLKIFDLHINGFINKPSKPRNSICVASESERGKILPILAANFSVDNHAVIFLYGSAVAPGFAKLKLLDLESEVCLIREDPIRSFKLTLAHQSTTDAKAPIIDKKKVKYFHANDDCQLPVKNGNAENKLVSEVTMEERLMQLVGSSTVDVETVEVKPSLKSQTLLLTQGLHSKDDKILKKVLKTKNTETIKATVRKLPVTSLVPLLEYIAQQLRIKPRCTSYLLWLEQLCSFQTTYLCSVGEALDVMDKVLRLLQSRTSSLEKVYSLQGRLDMIFNNLSEKSTNVTPFSENKPKLVFSAEDWNSSEKEDAEVVLMIIVNNFWISKISLLHFQTTWNASKQRKLNGISSETEAATNKVGTVDCNDCLFENELMNTDE</sequence>
<dbReference type="GO" id="GO:0005730">
    <property type="term" value="C:nucleolus"/>
    <property type="evidence" value="ECO:0007669"/>
    <property type="project" value="TreeGrafter"/>
</dbReference>
<dbReference type="EMBL" id="JYDU01000052">
    <property type="protein sequence ID" value="KRX95768.1"/>
    <property type="molecule type" value="Genomic_DNA"/>
</dbReference>
<proteinExistence type="inferred from homology"/>
<gene>
    <name evidence="5" type="primary">WDR43</name>
    <name evidence="5" type="ORF">T4E_1888</name>
</gene>
<dbReference type="InterPro" id="IPR007148">
    <property type="entry name" value="SSU_processome_Utp12"/>
</dbReference>
<dbReference type="Gene3D" id="2.130.10.10">
    <property type="entry name" value="YVTN repeat-like/Quinoprotein amine dehydrogenase"/>
    <property type="match status" value="1"/>
</dbReference>